<dbReference type="Pfam" id="PF07872">
    <property type="entry name" value="DUF1659"/>
    <property type="match status" value="1"/>
</dbReference>
<evidence type="ECO:0000259" key="1">
    <source>
        <dbReference type="Pfam" id="PF07872"/>
    </source>
</evidence>
<keyword evidence="3" id="KW-1185">Reference proteome</keyword>
<sequence length="72" mass="8161">MAASEVMRSTLRLVFYDGEDEETGKPVYKGKNFNIRLEATAEQLYETAEAFAGLQQRPLYNVVRNDSSEIKA</sequence>
<dbReference type="EMBL" id="JAWDIP010000003">
    <property type="protein sequence ID" value="MDY0394036.1"/>
    <property type="molecule type" value="Genomic_DNA"/>
</dbReference>
<organism evidence="2 3">
    <name type="scientific">Tigheibacillus halophilus</name>
    <dbReference type="NCBI Taxonomy" id="361280"/>
    <lineage>
        <taxon>Bacteria</taxon>
        <taxon>Bacillati</taxon>
        <taxon>Bacillota</taxon>
        <taxon>Bacilli</taxon>
        <taxon>Bacillales</taxon>
        <taxon>Bacillaceae</taxon>
        <taxon>Tigheibacillus</taxon>
    </lineage>
</organism>
<proteinExistence type="predicted"/>
<protein>
    <submittedName>
        <fullName evidence="2">DUF1659 domain-containing protein</fullName>
    </submittedName>
</protein>
<evidence type="ECO:0000313" key="3">
    <source>
        <dbReference type="Proteomes" id="UP001281447"/>
    </source>
</evidence>
<dbReference type="RefSeq" id="WP_390355380.1">
    <property type="nucleotide sequence ID" value="NZ_JBHUIZ010000006.1"/>
</dbReference>
<feature type="domain" description="DUF1659" evidence="1">
    <location>
        <begin position="4"/>
        <end position="71"/>
    </location>
</feature>
<name>A0ABU5C402_9BACI</name>
<evidence type="ECO:0000313" key="2">
    <source>
        <dbReference type="EMBL" id="MDY0394036.1"/>
    </source>
</evidence>
<reference evidence="2 3" key="1">
    <citation type="submission" date="2023-10" db="EMBL/GenBank/DDBJ databases">
        <title>Virgibacillus halophilus 5B73C genome.</title>
        <authorList>
            <person name="Miliotis G."/>
            <person name="Sengupta P."/>
            <person name="Hameed A."/>
            <person name="Chuvochina M."/>
            <person name="Mcdonagh F."/>
            <person name="Simpson A.C."/>
            <person name="Singh N.K."/>
            <person name="Rekha P.D."/>
            <person name="Raman K."/>
            <person name="Hugenholtz P."/>
            <person name="Venkateswaran K."/>
        </authorList>
    </citation>
    <scope>NUCLEOTIDE SEQUENCE [LARGE SCALE GENOMIC DNA]</scope>
    <source>
        <strain evidence="2 3">5B73C</strain>
    </source>
</reference>
<dbReference type="InterPro" id="IPR012454">
    <property type="entry name" value="DUF1659"/>
</dbReference>
<gene>
    <name evidence="2" type="ORF">RWE15_05540</name>
</gene>
<dbReference type="Proteomes" id="UP001281447">
    <property type="component" value="Unassembled WGS sequence"/>
</dbReference>
<accession>A0ABU5C402</accession>
<comment type="caution">
    <text evidence="2">The sequence shown here is derived from an EMBL/GenBank/DDBJ whole genome shotgun (WGS) entry which is preliminary data.</text>
</comment>